<feature type="compositionally biased region" description="Polar residues" evidence="1">
    <location>
        <begin position="162"/>
        <end position="178"/>
    </location>
</feature>
<evidence type="ECO:0000313" key="3">
    <source>
        <dbReference type="EMBL" id="EGF97532.1"/>
    </source>
</evidence>
<dbReference type="HOGENOM" id="CLU_657356_0_0_1"/>
<sequence>MFISIWCHSPILLLLQISNRLSLLSSKERAQALADIQQILDKYQPGTSPLQAGQSNANEALDGNARQNAIDLSKGITFPTVSSLMLCDRRPQFDISVYLDLTFHVLKQTAMQGNVIPVKKKKRKKDIVKLPSPLPSLPSAQPLSPHTHVSPPPPASHHLPNSFIQPSSLDSNQPTTWPIASPAPDIAGGPLAPTQIQSPFPHITTPPSLGLNPIRSTIEPSCDVPNIDQPPTLGLGPIRQTIEPKCDIPKIVQPPSLGLGLIQPTIEPNCDIPKIVQPPSLGLGSIRPTIEPNRDVPNFVEFQQLVNYESDPSRPASPSVASVCQSSPDQTSTHVDNNADESFDLDTLLPPLTSPAKQLQEDLDTLLPPLPLTSPVQHDRHTTSIVNGPNAIVNVAPELVSSQPPVLYFLLQKLNSTT</sequence>
<evidence type="ECO:0000256" key="2">
    <source>
        <dbReference type="SAM" id="SignalP"/>
    </source>
</evidence>
<feature type="signal peptide" evidence="2">
    <location>
        <begin position="1"/>
        <end position="22"/>
    </location>
</feature>
<dbReference type="GeneID" id="18931368"/>
<keyword evidence="2" id="KW-0732">Signal</keyword>
<gene>
    <name evidence="3" type="ORF">MELLADRAFT_69932</name>
</gene>
<feature type="region of interest" description="Disordered" evidence="1">
    <location>
        <begin position="309"/>
        <end position="338"/>
    </location>
</feature>
<organism evidence="4">
    <name type="scientific">Melampsora larici-populina (strain 98AG31 / pathotype 3-4-7)</name>
    <name type="common">Poplar leaf rust fungus</name>
    <dbReference type="NCBI Taxonomy" id="747676"/>
    <lineage>
        <taxon>Eukaryota</taxon>
        <taxon>Fungi</taxon>
        <taxon>Dikarya</taxon>
        <taxon>Basidiomycota</taxon>
        <taxon>Pucciniomycotina</taxon>
        <taxon>Pucciniomycetes</taxon>
        <taxon>Pucciniales</taxon>
        <taxon>Melampsoraceae</taxon>
        <taxon>Melampsora</taxon>
    </lineage>
</organism>
<feature type="region of interest" description="Disordered" evidence="1">
    <location>
        <begin position="129"/>
        <end position="205"/>
    </location>
</feature>
<accession>F4SCU9</accession>
<dbReference type="Proteomes" id="UP000001072">
    <property type="component" value="Unassembled WGS sequence"/>
</dbReference>
<dbReference type="VEuPathDB" id="FungiDB:MELLADRAFT_69932"/>
<feature type="compositionally biased region" description="Polar residues" evidence="1">
    <location>
        <begin position="324"/>
        <end position="336"/>
    </location>
</feature>
<dbReference type="RefSeq" id="XP_007419204.1">
    <property type="nucleotide sequence ID" value="XM_007419142.1"/>
</dbReference>
<protein>
    <submittedName>
        <fullName evidence="3">Uncharacterized protein</fullName>
    </submittedName>
</protein>
<feature type="compositionally biased region" description="Low complexity" evidence="1">
    <location>
        <begin position="313"/>
        <end position="323"/>
    </location>
</feature>
<dbReference type="EMBL" id="GL883222">
    <property type="protein sequence ID" value="EGF97532.1"/>
    <property type="molecule type" value="Genomic_DNA"/>
</dbReference>
<dbReference type="AlphaFoldDB" id="F4SCU9"/>
<dbReference type="KEGG" id="mlr:MELLADRAFT_69932"/>
<dbReference type="InParanoid" id="F4SCU9"/>
<keyword evidence="4" id="KW-1185">Reference proteome</keyword>
<feature type="chain" id="PRO_5003318427" evidence="2">
    <location>
        <begin position="23"/>
        <end position="418"/>
    </location>
</feature>
<reference evidence="4" key="1">
    <citation type="journal article" date="2011" name="Proc. Natl. Acad. Sci. U.S.A.">
        <title>Obligate biotrophy features unraveled by the genomic analysis of rust fungi.</title>
        <authorList>
            <person name="Duplessis S."/>
            <person name="Cuomo C.A."/>
            <person name="Lin Y.-C."/>
            <person name="Aerts A."/>
            <person name="Tisserant E."/>
            <person name="Veneault-Fourrey C."/>
            <person name="Joly D.L."/>
            <person name="Hacquard S."/>
            <person name="Amselem J."/>
            <person name="Cantarel B.L."/>
            <person name="Chiu R."/>
            <person name="Coutinho P.M."/>
            <person name="Feau N."/>
            <person name="Field M."/>
            <person name="Frey P."/>
            <person name="Gelhaye E."/>
            <person name="Goldberg J."/>
            <person name="Grabherr M.G."/>
            <person name="Kodira C.D."/>
            <person name="Kohler A."/>
            <person name="Kuees U."/>
            <person name="Lindquist E.A."/>
            <person name="Lucas S.M."/>
            <person name="Mago R."/>
            <person name="Mauceli E."/>
            <person name="Morin E."/>
            <person name="Murat C."/>
            <person name="Pangilinan J.L."/>
            <person name="Park R."/>
            <person name="Pearson M."/>
            <person name="Quesneville H."/>
            <person name="Rouhier N."/>
            <person name="Sakthikumar S."/>
            <person name="Salamov A.A."/>
            <person name="Schmutz J."/>
            <person name="Selles B."/>
            <person name="Shapiro H."/>
            <person name="Tanguay P."/>
            <person name="Tuskan G.A."/>
            <person name="Henrissat B."/>
            <person name="Van de Peer Y."/>
            <person name="Rouze P."/>
            <person name="Ellis J.G."/>
            <person name="Dodds P.N."/>
            <person name="Schein J.E."/>
            <person name="Zhong S."/>
            <person name="Hamelin R.C."/>
            <person name="Grigoriev I.V."/>
            <person name="Szabo L.J."/>
            <person name="Martin F."/>
        </authorList>
    </citation>
    <scope>NUCLEOTIDE SEQUENCE [LARGE SCALE GENOMIC DNA]</scope>
    <source>
        <strain evidence="4">98AG31 / pathotype 3-4-7</strain>
    </source>
</reference>
<proteinExistence type="predicted"/>
<evidence type="ECO:0000313" key="4">
    <source>
        <dbReference type="Proteomes" id="UP000001072"/>
    </source>
</evidence>
<evidence type="ECO:0000256" key="1">
    <source>
        <dbReference type="SAM" id="MobiDB-lite"/>
    </source>
</evidence>
<name>F4SCU9_MELLP</name>